<reference evidence="1 2" key="1">
    <citation type="submission" date="2019-03" db="EMBL/GenBank/DDBJ databases">
        <title>Metabolic reconstructions from genomes of highly enriched 'Candidatus Accumulibacter' and 'Candidatus Competibacter' bioreactor populations.</title>
        <authorList>
            <person name="Annavajhala M.K."/>
            <person name="Welles L."/>
            <person name="Abbas B."/>
            <person name="Sorokin D."/>
            <person name="Park H."/>
            <person name="Van Loosdrecht M."/>
            <person name="Chandran K."/>
        </authorList>
    </citation>
    <scope>NUCLEOTIDE SEQUENCE [LARGE SCALE GENOMIC DNA]</scope>
    <source>
        <strain evidence="1 2">SBR_G</strain>
    </source>
</reference>
<name>A0ABX1TM00_9GAMM</name>
<keyword evidence="2" id="KW-1185">Reference proteome</keyword>
<organism evidence="1 2">
    <name type="scientific">Candidatus Competibacter phosphatis</name>
    <dbReference type="NCBI Taxonomy" id="221280"/>
    <lineage>
        <taxon>Bacteria</taxon>
        <taxon>Pseudomonadati</taxon>
        <taxon>Pseudomonadota</taxon>
        <taxon>Gammaproteobacteria</taxon>
        <taxon>Candidatus Competibacteraceae</taxon>
        <taxon>Candidatus Competibacter</taxon>
    </lineage>
</organism>
<accession>A0ABX1TM00</accession>
<evidence type="ECO:0000313" key="1">
    <source>
        <dbReference type="EMBL" id="NMQ20408.1"/>
    </source>
</evidence>
<protein>
    <submittedName>
        <fullName evidence="1">Uncharacterized protein</fullName>
    </submittedName>
</protein>
<gene>
    <name evidence="1" type="ORF">E4P82_15115</name>
</gene>
<dbReference type="EMBL" id="SPMZ01000048">
    <property type="protein sequence ID" value="NMQ20408.1"/>
    <property type="molecule type" value="Genomic_DNA"/>
</dbReference>
<sequence length="80" mass="9001">MLMRSSILYISYDGILEPLGQSQVLRYLERPCGEVKVISEDSHTMQAGRIRISHLGNSGWRSNRASTACMASLEREIPFS</sequence>
<evidence type="ECO:0000313" key="2">
    <source>
        <dbReference type="Proteomes" id="UP000760480"/>
    </source>
</evidence>
<comment type="caution">
    <text evidence="1">The sequence shown here is derived from an EMBL/GenBank/DDBJ whole genome shotgun (WGS) entry which is preliminary data.</text>
</comment>
<dbReference type="Proteomes" id="UP000760480">
    <property type="component" value="Unassembled WGS sequence"/>
</dbReference>
<proteinExistence type="predicted"/>